<proteinExistence type="predicted"/>
<dbReference type="GO" id="GO:0016740">
    <property type="term" value="F:transferase activity"/>
    <property type="evidence" value="ECO:0007669"/>
    <property type="project" value="UniProtKB-KW"/>
</dbReference>
<dbReference type="PANTHER" id="PTHR21310:SF37">
    <property type="entry name" value="AMINOGLYCOSIDE PHOSPHOTRANSFERASE DOMAIN-CONTAINING PROTEIN"/>
    <property type="match status" value="1"/>
</dbReference>
<dbReference type="HOGENOM" id="CLU_1312820_0_0_1"/>
<accession>F2Q172</accession>
<evidence type="ECO:0000313" key="2">
    <source>
        <dbReference type="Proteomes" id="UP000009169"/>
    </source>
</evidence>
<name>F2Q172_TRIEC</name>
<dbReference type="SUPFAM" id="SSF56112">
    <property type="entry name" value="Protein kinase-like (PK-like)"/>
    <property type="match status" value="1"/>
</dbReference>
<feature type="non-terminal residue" evidence="1">
    <location>
        <position position="210"/>
    </location>
</feature>
<dbReference type="InterPro" id="IPR011009">
    <property type="entry name" value="Kinase-like_dom_sf"/>
</dbReference>
<organism evidence="1 2">
    <name type="scientific">Trichophyton equinum (strain ATCC MYA-4606 / CBS 127.97)</name>
    <name type="common">Horse ringworm fungus</name>
    <dbReference type="NCBI Taxonomy" id="559882"/>
    <lineage>
        <taxon>Eukaryota</taxon>
        <taxon>Fungi</taxon>
        <taxon>Dikarya</taxon>
        <taxon>Ascomycota</taxon>
        <taxon>Pezizomycotina</taxon>
        <taxon>Eurotiomycetes</taxon>
        <taxon>Eurotiomycetidae</taxon>
        <taxon>Onygenales</taxon>
        <taxon>Arthrodermataceae</taxon>
        <taxon>Trichophyton</taxon>
    </lineage>
</organism>
<dbReference type="AlphaFoldDB" id="F2Q172"/>
<keyword evidence="2" id="KW-1185">Reference proteome</keyword>
<dbReference type="Proteomes" id="UP000009169">
    <property type="component" value="Unassembled WGS sequence"/>
</dbReference>
<dbReference type="EMBL" id="DS995768">
    <property type="protein sequence ID" value="EGE07890.1"/>
    <property type="molecule type" value="Genomic_DNA"/>
</dbReference>
<dbReference type="VEuPathDB" id="FungiDB:TEQG_06922"/>
<dbReference type="PANTHER" id="PTHR21310">
    <property type="entry name" value="AMINOGLYCOSIDE PHOSPHOTRANSFERASE-RELATED-RELATED"/>
    <property type="match status" value="1"/>
</dbReference>
<dbReference type="InterPro" id="IPR051678">
    <property type="entry name" value="AGP_Transferase"/>
</dbReference>
<sequence>MQFDHVAEDRLDIVFAQWVKQLLSKSPEHLAMKLAASHVGRRAKQACQWKTGAFNVANEVVVLRYLRKYTSIPVPEVYGSGKTWTGPYIVLTYVHGTPLASILKDPKAEGRPILNSNISQRGLRRAYQEMAQLLLELSKPEFTRIGALVERPGGEFTVSRRPFTFNMNELSTSANAPPYVLPGPNAVFDSATDYFKSLATQHMLHFLTQR</sequence>
<protein>
    <submittedName>
        <fullName evidence="1">Phosphotransferase enzyme family protein</fullName>
    </submittedName>
</protein>
<reference evidence="2" key="1">
    <citation type="journal article" date="2012" name="MBio">
        <title>Comparative genome analysis of Trichophyton rubrum and related dermatophytes reveals candidate genes involved in infection.</title>
        <authorList>
            <person name="Martinez D.A."/>
            <person name="Oliver B.G."/>
            <person name="Graeser Y."/>
            <person name="Goldberg J.M."/>
            <person name="Li W."/>
            <person name="Martinez-Rossi N.M."/>
            <person name="Monod M."/>
            <person name="Shelest E."/>
            <person name="Barton R.C."/>
            <person name="Birch E."/>
            <person name="Brakhage A.A."/>
            <person name="Chen Z."/>
            <person name="Gurr S.J."/>
            <person name="Heiman D."/>
            <person name="Heitman J."/>
            <person name="Kosti I."/>
            <person name="Rossi A."/>
            <person name="Saif S."/>
            <person name="Samalova M."/>
            <person name="Saunders C.W."/>
            <person name="Shea T."/>
            <person name="Summerbell R.C."/>
            <person name="Xu J."/>
            <person name="Young S."/>
            <person name="Zeng Q."/>
            <person name="Birren B.W."/>
            <person name="Cuomo C.A."/>
            <person name="White T.C."/>
        </authorList>
    </citation>
    <scope>NUCLEOTIDE SEQUENCE [LARGE SCALE GENOMIC DNA]</scope>
    <source>
        <strain evidence="2">ATCC MYA-4606 / CBS 127.97</strain>
    </source>
</reference>
<gene>
    <name evidence="1" type="ORF">TEQG_06922</name>
</gene>
<dbReference type="eggNOG" id="ENOG502SKQE">
    <property type="taxonomic scope" value="Eukaryota"/>
</dbReference>
<evidence type="ECO:0000313" key="1">
    <source>
        <dbReference type="EMBL" id="EGE07890.1"/>
    </source>
</evidence>
<dbReference type="OrthoDB" id="4132742at2759"/>